<dbReference type="SUPFAM" id="SSF55608">
    <property type="entry name" value="Homing endonucleases"/>
    <property type="match status" value="1"/>
</dbReference>
<accession>A0A0F9ICQ7</accession>
<dbReference type="InterPro" id="IPR027434">
    <property type="entry name" value="Homing_endonucl"/>
</dbReference>
<reference evidence="1" key="1">
    <citation type="journal article" date="2015" name="Nature">
        <title>Complex archaea that bridge the gap between prokaryotes and eukaryotes.</title>
        <authorList>
            <person name="Spang A."/>
            <person name="Saw J.H."/>
            <person name="Jorgensen S.L."/>
            <person name="Zaremba-Niedzwiedzka K."/>
            <person name="Martijn J."/>
            <person name="Lind A.E."/>
            <person name="van Eijk R."/>
            <person name="Schleper C."/>
            <person name="Guy L."/>
            <person name="Ettema T.J."/>
        </authorList>
    </citation>
    <scope>NUCLEOTIDE SEQUENCE</scope>
</reference>
<name>A0A0F9ICQ7_9ZZZZ</name>
<evidence type="ECO:0008006" key="2">
    <source>
        <dbReference type="Google" id="ProtNLM"/>
    </source>
</evidence>
<dbReference type="EMBL" id="LAZR01021479">
    <property type="protein sequence ID" value="KKL85182.1"/>
    <property type="molecule type" value="Genomic_DNA"/>
</dbReference>
<comment type="caution">
    <text evidence="1">The sequence shown here is derived from an EMBL/GenBank/DDBJ whole genome shotgun (WGS) entry which is preliminary data.</text>
</comment>
<evidence type="ECO:0000313" key="1">
    <source>
        <dbReference type="EMBL" id="KKL85182.1"/>
    </source>
</evidence>
<gene>
    <name evidence="1" type="ORF">LCGC14_1957290</name>
</gene>
<organism evidence="1">
    <name type="scientific">marine sediment metagenome</name>
    <dbReference type="NCBI Taxonomy" id="412755"/>
    <lineage>
        <taxon>unclassified sequences</taxon>
        <taxon>metagenomes</taxon>
        <taxon>ecological metagenomes</taxon>
    </lineage>
</organism>
<sequence>MKTEEAAWLACAVDGEGWIGLYRVKGRKYEWDAVEVGISNTNIPFLQKAMDIIGKEHCLIADNHNSKKSWGYKVVYRLSVHKYAQVLRVLKEVVDFLVIKKEKALVVIKCIEEKKWGQKNSQTMMKRAETMRRLAAQRPKVVCSICGGEHVAKGLCSKHYQQIRRKPLCVS</sequence>
<protein>
    <recommendedName>
        <fullName evidence="2">Homing endonuclease LAGLIDADG domain-containing protein</fullName>
    </recommendedName>
</protein>
<dbReference type="AlphaFoldDB" id="A0A0F9ICQ7"/>
<dbReference type="Gene3D" id="3.10.28.10">
    <property type="entry name" value="Homing endonucleases"/>
    <property type="match status" value="1"/>
</dbReference>
<proteinExistence type="predicted"/>